<dbReference type="InterPro" id="IPR036116">
    <property type="entry name" value="FN3_sf"/>
</dbReference>
<dbReference type="AlphaFoldDB" id="A0A172XYB7"/>
<evidence type="ECO:0000259" key="5">
    <source>
        <dbReference type="PROSITE" id="PS50853"/>
    </source>
</evidence>
<dbReference type="PROSITE" id="PS50012">
    <property type="entry name" value="RCC1_3"/>
    <property type="match status" value="5"/>
</dbReference>
<dbReference type="Gene3D" id="2.60.40.10">
    <property type="entry name" value="Immunoglobulins"/>
    <property type="match status" value="1"/>
</dbReference>
<sequence>MKRIILLKTMKKLYFLLLFLISISAFTQTYSYTTYNSGNSGIGSNSIYDIKSDANGLLWVASYYGISTTLNGTTFTNYNTSNSGIASNVILKIEIDGQGRKWLASQSNGIILYNGTTWTNYTTSNSGLPNNNIIDIAVDGQNNLWVVTDAGLTKFNGTTWTTYNSVSNMNSVATDSNNGVWVTNGGVLYKFNGVDFNFIAQGTQKILRIANNIVYVKGSDSLITLTTSGTNITFTYQSTSCLAGSQLNALDVDSNSKVWIGFNGQGVQNFTNCTTYTKTNTNLGLPDDYFSAIKTQSSGTIWLGTLQLGLVKMTPSTSTCNPPTQLYTSNITSTTATLNWLPPTPAPNGGYYYVYSTSPTMTGSATGSSSTTANIANLLPNTTYYWWVSANCVSSQSTWAPGGAFTTLPNQTGCWKSVSAGSFHSLGIKTDGTLWVWGNNTDNQLGDGTNTQRNNPIQIGTATNWKKVFASGKYSVAIKTDGTLWAWGNNQFGYLGDGTTTNRTIPTKIGTATDWEDIAVGEAHTLGIKSNGTLWAWGMNVSGELGDGTTTNRLVPTQIGTATNWKSIAAGTFFSVAIKTDGTLWAWGYNGHGQLGDGTITNRISPKQIGTNTDWADVVAGDSHTAGRKTNGFLYTWGYNGSGQLADGTTSSRSTPFLASDAIQKVITGSFNTIAITTSGNVIACGNNTTGSFGNNTNTSTSNWVLLGSNSHMMISTGGLHTLSINNDGVLKVTGSNNYGQLGDGTGVQKSTFTQLVCPTSNLAVDEISTTSNNLKVFPNPVQDYLTVSFDQKIVSVTVYSATGQQVLTKMINDNKGTIDFSTLTSGVYLVKVNADNNTVKTVKVIKR</sequence>
<evidence type="ECO:0000313" key="7">
    <source>
        <dbReference type="Proteomes" id="UP000077824"/>
    </source>
</evidence>
<dbReference type="NCBIfam" id="TIGR04183">
    <property type="entry name" value="Por_Secre_tail"/>
    <property type="match status" value="1"/>
</dbReference>
<feature type="domain" description="Fibronectin type-III" evidence="5">
    <location>
        <begin position="322"/>
        <end position="410"/>
    </location>
</feature>
<dbReference type="InterPro" id="IPR058923">
    <property type="entry name" value="RCC1-like_dom"/>
</dbReference>
<proteinExistence type="predicted"/>
<keyword evidence="1" id="KW-0344">Guanine-nucleotide releasing factor</keyword>
<evidence type="ECO:0000256" key="3">
    <source>
        <dbReference type="ARBA" id="ARBA00022737"/>
    </source>
</evidence>
<dbReference type="Pfam" id="PF18962">
    <property type="entry name" value="Por_Secre_tail"/>
    <property type="match status" value="1"/>
</dbReference>
<dbReference type="KEGG" id="chh:A0O34_16465"/>
<dbReference type="Pfam" id="PF13540">
    <property type="entry name" value="RCC1_2"/>
    <property type="match status" value="1"/>
</dbReference>
<dbReference type="SUPFAM" id="SSF50985">
    <property type="entry name" value="RCC1/BLIP-II"/>
    <property type="match status" value="1"/>
</dbReference>
<evidence type="ECO:0000256" key="2">
    <source>
        <dbReference type="ARBA" id="ARBA00022729"/>
    </source>
</evidence>
<evidence type="ECO:0000256" key="4">
    <source>
        <dbReference type="SAM" id="SignalP"/>
    </source>
</evidence>
<accession>A0A172XYB7</accession>
<keyword evidence="7" id="KW-1185">Reference proteome</keyword>
<evidence type="ECO:0000313" key="6">
    <source>
        <dbReference type="EMBL" id="ANF52007.1"/>
    </source>
</evidence>
<dbReference type="InterPro" id="IPR003961">
    <property type="entry name" value="FN3_dom"/>
</dbReference>
<dbReference type="SUPFAM" id="SSF49265">
    <property type="entry name" value="Fibronectin type III"/>
    <property type="match status" value="1"/>
</dbReference>
<dbReference type="InterPro" id="IPR013783">
    <property type="entry name" value="Ig-like_fold"/>
</dbReference>
<dbReference type="PANTHER" id="PTHR45982">
    <property type="entry name" value="REGULATOR OF CHROMOSOME CONDENSATION"/>
    <property type="match status" value="1"/>
</dbReference>
<dbReference type="Pfam" id="PF00041">
    <property type="entry name" value="fn3"/>
    <property type="match status" value="1"/>
</dbReference>
<dbReference type="PANTHER" id="PTHR45982:SF1">
    <property type="entry name" value="REGULATOR OF CHROMOSOME CONDENSATION"/>
    <property type="match status" value="1"/>
</dbReference>
<keyword evidence="3" id="KW-0677">Repeat</keyword>
<dbReference type="Pfam" id="PF25390">
    <property type="entry name" value="WD40_RLD"/>
    <property type="match status" value="1"/>
</dbReference>
<dbReference type="PRINTS" id="PR00633">
    <property type="entry name" value="RCCNDNSATION"/>
</dbReference>
<dbReference type="GO" id="GO:0005085">
    <property type="term" value="F:guanyl-nucleotide exchange factor activity"/>
    <property type="evidence" value="ECO:0007669"/>
    <property type="project" value="TreeGrafter"/>
</dbReference>
<dbReference type="InterPro" id="IPR026444">
    <property type="entry name" value="Secre_tail"/>
</dbReference>
<dbReference type="STRING" id="1685010.A0O34_16465"/>
<gene>
    <name evidence="6" type="ORF">A0O34_16465</name>
</gene>
<keyword evidence="2 4" id="KW-0732">Signal</keyword>
<evidence type="ECO:0000256" key="1">
    <source>
        <dbReference type="ARBA" id="ARBA00022658"/>
    </source>
</evidence>
<name>A0A172XYB7_9FLAO</name>
<feature type="chain" id="PRO_5008003984" description="Fibronectin type-III domain-containing protein" evidence="4">
    <location>
        <begin position="28"/>
        <end position="848"/>
    </location>
</feature>
<dbReference type="Proteomes" id="UP000077824">
    <property type="component" value="Chromosome"/>
</dbReference>
<dbReference type="PROSITE" id="PS50853">
    <property type="entry name" value="FN3"/>
    <property type="match status" value="1"/>
</dbReference>
<dbReference type="InterPro" id="IPR000408">
    <property type="entry name" value="Reg_chr_condens"/>
</dbReference>
<dbReference type="InterPro" id="IPR011110">
    <property type="entry name" value="Reg_prop"/>
</dbReference>
<dbReference type="InterPro" id="IPR011043">
    <property type="entry name" value="Gal_Oxase/kelch_b-propeller"/>
</dbReference>
<dbReference type="SUPFAM" id="SSF50965">
    <property type="entry name" value="Galactose oxidase, central domain"/>
    <property type="match status" value="1"/>
</dbReference>
<dbReference type="Pfam" id="PF07494">
    <property type="entry name" value="Reg_prop"/>
    <property type="match status" value="1"/>
</dbReference>
<feature type="signal peptide" evidence="4">
    <location>
        <begin position="1"/>
        <end position="27"/>
    </location>
</feature>
<dbReference type="InterPro" id="IPR009091">
    <property type="entry name" value="RCC1/BLIP-II"/>
</dbReference>
<dbReference type="GO" id="GO:0005737">
    <property type="term" value="C:cytoplasm"/>
    <property type="evidence" value="ECO:0007669"/>
    <property type="project" value="TreeGrafter"/>
</dbReference>
<dbReference type="InterPro" id="IPR015943">
    <property type="entry name" value="WD40/YVTN_repeat-like_dom_sf"/>
</dbReference>
<dbReference type="Gene3D" id="2.130.10.30">
    <property type="entry name" value="Regulator of chromosome condensation 1/beta-lactamase-inhibitor protein II"/>
    <property type="match status" value="3"/>
</dbReference>
<dbReference type="SUPFAM" id="SSF63829">
    <property type="entry name" value="Calcium-dependent phosphotriesterase"/>
    <property type="match status" value="1"/>
</dbReference>
<dbReference type="CDD" id="cd00063">
    <property type="entry name" value="FN3"/>
    <property type="match status" value="1"/>
</dbReference>
<dbReference type="InterPro" id="IPR051553">
    <property type="entry name" value="Ran_GTPase-activating"/>
</dbReference>
<dbReference type="Gene3D" id="2.130.10.10">
    <property type="entry name" value="YVTN repeat-like/Quinoprotein amine dehydrogenase"/>
    <property type="match status" value="1"/>
</dbReference>
<reference evidence="6 7" key="1">
    <citation type="submission" date="2016-04" db="EMBL/GenBank/DDBJ databases">
        <title>Complete Genome Sequence of Chryseobacterium sp. IHBB 10212.</title>
        <authorList>
            <person name="Pal M."/>
            <person name="Swarnkar M.K."/>
            <person name="Kaushal K."/>
            <person name="Chhibber S."/>
            <person name="Singh A.K."/>
            <person name="Gulati A."/>
        </authorList>
    </citation>
    <scope>NUCLEOTIDE SEQUENCE [LARGE SCALE GENOMIC DNA]</scope>
    <source>
        <strain evidence="6 7">IHBB 10212</strain>
    </source>
</reference>
<dbReference type="PROSITE" id="PS00626">
    <property type="entry name" value="RCC1_2"/>
    <property type="match status" value="1"/>
</dbReference>
<dbReference type="SMART" id="SM00060">
    <property type="entry name" value="FN3"/>
    <property type="match status" value="1"/>
</dbReference>
<organism evidence="6 7">
    <name type="scientific">Chryseobacterium glaciei</name>
    <dbReference type="NCBI Taxonomy" id="1685010"/>
    <lineage>
        <taxon>Bacteria</taxon>
        <taxon>Pseudomonadati</taxon>
        <taxon>Bacteroidota</taxon>
        <taxon>Flavobacteriia</taxon>
        <taxon>Flavobacteriales</taxon>
        <taxon>Weeksellaceae</taxon>
        <taxon>Chryseobacterium group</taxon>
        <taxon>Chryseobacterium</taxon>
    </lineage>
</organism>
<dbReference type="EMBL" id="CP015199">
    <property type="protein sequence ID" value="ANF52007.1"/>
    <property type="molecule type" value="Genomic_DNA"/>
</dbReference>
<dbReference type="OrthoDB" id="1081439at2"/>
<protein>
    <recommendedName>
        <fullName evidence="5">Fibronectin type-III domain-containing protein</fullName>
    </recommendedName>
</protein>